<dbReference type="Proteomes" id="UP000015729">
    <property type="component" value="Unassembled WGS sequence"/>
</dbReference>
<proteinExistence type="predicted"/>
<name>S6UJ73_PSESF</name>
<gene>
    <name evidence="1" type="ORF">A244_15002</name>
</gene>
<reference evidence="1 2" key="1">
    <citation type="journal article" date="2013" name="PLoS Pathog.">
        <title>Genomic analysis of the Kiwifruit pathogen Pseudomonas syringae pv. actinidiae provides insight into the origins of an emergent plant disease.</title>
        <authorList>
            <person name="McCann H.C."/>
            <person name="Rikkerink E.H."/>
            <person name="Bertels F."/>
            <person name="Fiers M."/>
            <person name="Lu A."/>
            <person name="Rees-George J."/>
            <person name="Andersen M.T."/>
            <person name="Gleave A.P."/>
            <person name="Haubold B."/>
            <person name="Wohlers M.W."/>
            <person name="Guttman D.S."/>
            <person name="Wang P.W."/>
            <person name="Straub C."/>
            <person name="Vanneste J.L."/>
            <person name="Rainey P.B."/>
            <person name="Templeton M.D."/>
        </authorList>
    </citation>
    <scope>NUCLEOTIDE SEQUENCE [LARGE SCALE GENOMIC DNA]</scope>
    <source>
        <strain evidence="1 2">ICMP 18807</strain>
    </source>
</reference>
<accession>S6UJ73</accession>
<organism evidence="1 2">
    <name type="scientific">Pseudomonas syringae pv. actinidiae ICMP 18807</name>
    <dbReference type="NCBI Taxonomy" id="1194404"/>
    <lineage>
        <taxon>Bacteria</taxon>
        <taxon>Pseudomonadati</taxon>
        <taxon>Pseudomonadota</taxon>
        <taxon>Gammaproteobacteria</taxon>
        <taxon>Pseudomonadales</taxon>
        <taxon>Pseudomonadaceae</taxon>
        <taxon>Pseudomonas</taxon>
        <taxon>Pseudomonas syringae</taxon>
    </lineage>
</organism>
<dbReference type="EMBL" id="AOKG01001010">
    <property type="protein sequence ID" value="EPN55649.1"/>
    <property type="molecule type" value="Genomic_DNA"/>
</dbReference>
<comment type="caution">
    <text evidence="1">The sequence shown here is derived from an EMBL/GenBank/DDBJ whole genome shotgun (WGS) entry which is preliminary data.</text>
</comment>
<protein>
    <submittedName>
        <fullName evidence="1">Uncharacterized protein</fullName>
    </submittedName>
</protein>
<evidence type="ECO:0000313" key="1">
    <source>
        <dbReference type="EMBL" id="EPN55649.1"/>
    </source>
</evidence>
<dbReference type="AlphaFoldDB" id="S6UJ73"/>
<evidence type="ECO:0000313" key="2">
    <source>
        <dbReference type="Proteomes" id="UP000015729"/>
    </source>
</evidence>
<sequence>MVLHSDIGLDIEQYSVVDSDSSASQALNNRVIDNRVGLIPYQTSVRILGRRTVSNVKTIQITNNVTALVDKNFPSRRKDTLPPTTRRCEPMQIGINQMQLTPKPYRNTYL</sequence>
<dbReference type="PATRIC" id="fig|1194404.4.peg.3097"/>